<feature type="compositionally biased region" description="Low complexity" evidence="1">
    <location>
        <begin position="14"/>
        <end position="25"/>
    </location>
</feature>
<gene>
    <name evidence="3" type="ORF">GCM10011354_18910</name>
</gene>
<dbReference type="OrthoDB" id="9793746at2"/>
<dbReference type="PANTHER" id="PTHR37308">
    <property type="entry name" value="INTEGRAL MEMBRANE PROTEIN"/>
    <property type="match status" value="1"/>
</dbReference>
<dbReference type="AlphaFoldDB" id="A0A8J3ES33"/>
<feature type="compositionally biased region" description="Acidic residues" evidence="1">
    <location>
        <begin position="1"/>
        <end position="13"/>
    </location>
</feature>
<dbReference type="Pfam" id="PF04018">
    <property type="entry name" value="VCA0040-like"/>
    <property type="match status" value="1"/>
</dbReference>
<feature type="transmembrane region" description="Helical" evidence="2">
    <location>
        <begin position="308"/>
        <end position="327"/>
    </location>
</feature>
<keyword evidence="2" id="KW-1133">Transmembrane helix</keyword>
<reference evidence="3" key="2">
    <citation type="submission" date="2020-09" db="EMBL/GenBank/DDBJ databases">
        <authorList>
            <person name="Sun Q."/>
            <person name="Zhou Y."/>
        </authorList>
    </citation>
    <scope>NUCLEOTIDE SEQUENCE</scope>
    <source>
        <strain evidence="3">CGMCC 1.14988</strain>
    </source>
</reference>
<keyword evidence="2" id="KW-0812">Transmembrane</keyword>
<evidence type="ECO:0000313" key="3">
    <source>
        <dbReference type="EMBL" id="GGI06402.1"/>
    </source>
</evidence>
<organism evidence="3 4">
    <name type="scientific">Egicoccus halophilus</name>
    <dbReference type="NCBI Taxonomy" id="1670830"/>
    <lineage>
        <taxon>Bacteria</taxon>
        <taxon>Bacillati</taxon>
        <taxon>Actinomycetota</taxon>
        <taxon>Nitriliruptoria</taxon>
        <taxon>Egicoccales</taxon>
        <taxon>Egicoccaceae</taxon>
        <taxon>Egicoccus</taxon>
    </lineage>
</organism>
<feature type="transmembrane region" description="Helical" evidence="2">
    <location>
        <begin position="169"/>
        <end position="188"/>
    </location>
</feature>
<evidence type="ECO:0000256" key="1">
    <source>
        <dbReference type="SAM" id="MobiDB-lite"/>
    </source>
</evidence>
<dbReference type="Proteomes" id="UP000650511">
    <property type="component" value="Unassembled WGS sequence"/>
</dbReference>
<accession>A0A8J3ES33</accession>
<dbReference type="EMBL" id="BMHA01000006">
    <property type="protein sequence ID" value="GGI06402.1"/>
    <property type="molecule type" value="Genomic_DNA"/>
</dbReference>
<protein>
    <submittedName>
        <fullName evidence="3">DUF368 domain-containing protein</fullName>
    </submittedName>
</protein>
<evidence type="ECO:0000313" key="4">
    <source>
        <dbReference type="Proteomes" id="UP000650511"/>
    </source>
</evidence>
<proteinExistence type="predicted"/>
<feature type="transmembrane region" description="Helical" evidence="2">
    <location>
        <begin position="269"/>
        <end position="288"/>
    </location>
</feature>
<sequence>MDEVTPPDTDTDDGLGPLPDADGNVVPPPPAAGDDTAPRRPFEFAAIGLIGFGMGSADIVPGFSGGTVALVTGIYQRLIDNVRQGAGVLSLLLRGKLPAAGRTFTSIEWGFVVSLLVGILGAIALLSATLERLLEQRPVQLSAVFLGLVLGATVLAFREIRAPSAMHALLGLAVAVATAVGLGFTAGVVAEPSVAYLFLCGSIAICAMILPGVSGSFLLVLLGVYQPVIGAVSARDPVPLLAVAAGGVVGLAAFSTLLHWLLRRHHDAVLAGLIGLMVGSARVLWPWPSATGVGDPAIGAPVAADLPLTAGLAVGAFLTVLLFGALARRVAADT</sequence>
<comment type="caution">
    <text evidence="3">The sequence shown here is derived from an EMBL/GenBank/DDBJ whole genome shotgun (WGS) entry which is preliminary data.</text>
</comment>
<keyword evidence="2" id="KW-0472">Membrane</keyword>
<dbReference type="InterPro" id="IPR007163">
    <property type="entry name" value="VCA0040-like"/>
</dbReference>
<name>A0A8J3ES33_9ACTN</name>
<feature type="transmembrane region" description="Helical" evidence="2">
    <location>
        <begin position="109"/>
        <end position="127"/>
    </location>
</feature>
<keyword evidence="4" id="KW-1185">Reference proteome</keyword>
<evidence type="ECO:0000256" key="2">
    <source>
        <dbReference type="SAM" id="Phobius"/>
    </source>
</evidence>
<dbReference type="RefSeq" id="WP_130650551.1">
    <property type="nucleotide sequence ID" value="NZ_BMHA01000006.1"/>
</dbReference>
<reference evidence="3" key="1">
    <citation type="journal article" date="2014" name="Int. J. Syst. Evol. Microbiol.">
        <title>Complete genome sequence of Corynebacterium casei LMG S-19264T (=DSM 44701T), isolated from a smear-ripened cheese.</title>
        <authorList>
            <consortium name="US DOE Joint Genome Institute (JGI-PGF)"/>
            <person name="Walter F."/>
            <person name="Albersmeier A."/>
            <person name="Kalinowski J."/>
            <person name="Ruckert C."/>
        </authorList>
    </citation>
    <scope>NUCLEOTIDE SEQUENCE</scope>
    <source>
        <strain evidence="3">CGMCC 1.14988</strain>
    </source>
</reference>
<feature type="transmembrane region" description="Helical" evidence="2">
    <location>
        <begin position="139"/>
        <end position="157"/>
    </location>
</feature>
<dbReference type="PANTHER" id="PTHR37308:SF1">
    <property type="entry name" value="POLYPRENYL-PHOSPHATE TRANSPORTER"/>
    <property type="match status" value="1"/>
</dbReference>
<feature type="region of interest" description="Disordered" evidence="1">
    <location>
        <begin position="1"/>
        <end position="37"/>
    </location>
</feature>
<feature type="transmembrane region" description="Helical" evidence="2">
    <location>
        <begin position="240"/>
        <end position="262"/>
    </location>
</feature>